<name>A0ACC2FPY8_DALPE</name>
<comment type="caution">
    <text evidence="1">The sequence shown here is derived from an EMBL/GenBank/DDBJ whole genome shotgun (WGS) entry which is preliminary data.</text>
</comment>
<protein>
    <submittedName>
        <fullName evidence="1">Uncharacterized protein</fullName>
    </submittedName>
</protein>
<organism evidence="1 2">
    <name type="scientific">Dallia pectoralis</name>
    <name type="common">Alaska blackfish</name>
    <dbReference type="NCBI Taxonomy" id="75939"/>
    <lineage>
        <taxon>Eukaryota</taxon>
        <taxon>Metazoa</taxon>
        <taxon>Chordata</taxon>
        <taxon>Craniata</taxon>
        <taxon>Vertebrata</taxon>
        <taxon>Euteleostomi</taxon>
        <taxon>Actinopterygii</taxon>
        <taxon>Neopterygii</taxon>
        <taxon>Teleostei</taxon>
        <taxon>Protacanthopterygii</taxon>
        <taxon>Esociformes</taxon>
        <taxon>Umbridae</taxon>
        <taxon>Dallia</taxon>
    </lineage>
</organism>
<dbReference type="Proteomes" id="UP001157502">
    <property type="component" value="Chromosome 24"/>
</dbReference>
<reference evidence="1" key="1">
    <citation type="submission" date="2021-05" db="EMBL/GenBank/DDBJ databases">
        <authorList>
            <person name="Pan Q."/>
            <person name="Jouanno E."/>
            <person name="Zahm M."/>
            <person name="Klopp C."/>
            <person name="Cabau C."/>
            <person name="Louis A."/>
            <person name="Berthelot C."/>
            <person name="Parey E."/>
            <person name="Roest Crollius H."/>
            <person name="Montfort J."/>
            <person name="Robinson-Rechavi M."/>
            <person name="Bouchez O."/>
            <person name="Lampietro C."/>
            <person name="Lopez Roques C."/>
            <person name="Donnadieu C."/>
            <person name="Postlethwait J."/>
            <person name="Bobe J."/>
            <person name="Dillon D."/>
            <person name="Chandos A."/>
            <person name="von Hippel F."/>
            <person name="Guiguen Y."/>
        </authorList>
    </citation>
    <scope>NUCLEOTIDE SEQUENCE</scope>
    <source>
        <strain evidence="1">YG-Jan2019</strain>
    </source>
</reference>
<evidence type="ECO:0000313" key="1">
    <source>
        <dbReference type="EMBL" id="KAJ7993504.1"/>
    </source>
</evidence>
<dbReference type="EMBL" id="CM055751">
    <property type="protein sequence ID" value="KAJ7993504.1"/>
    <property type="molecule type" value="Genomic_DNA"/>
</dbReference>
<proteinExistence type="predicted"/>
<evidence type="ECO:0000313" key="2">
    <source>
        <dbReference type="Proteomes" id="UP001157502"/>
    </source>
</evidence>
<keyword evidence="2" id="KW-1185">Reference proteome</keyword>
<sequence length="92" mass="10328">MKMWTNTSTSMSSPADEDTAGRGFSKRVFRLPREDLRSKEDSLMTHACAELLNDRESSCHSFHSSCKRTSSIYHRSVTGALQSNLGKTRRGT</sequence>
<gene>
    <name evidence="1" type="ORF">DPEC_G00273100</name>
</gene>
<accession>A0ACC2FPY8</accession>